<feature type="transmembrane region" description="Helical" evidence="1">
    <location>
        <begin position="59"/>
        <end position="81"/>
    </location>
</feature>
<protein>
    <submittedName>
        <fullName evidence="2">Uncharacterized protein</fullName>
    </submittedName>
</protein>
<reference evidence="2 3" key="1">
    <citation type="submission" date="2023-02" db="EMBL/GenBank/DDBJ databases">
        <title>Gemone sequence of Telluria chitinolytica ACM 3522T.</title>
        <authorList>
            <person name="Frediansyah A."/>
            <person name="Miess H."/>
            <person name="Gross H."/>
        </authorList>
    </citation>
    <scope>NUCLEOTIDE SEQUENCE [LARGE SCALE GENOMIC DNA]</scope>
    <source>
        <strain evidence="2 3">ACM 3522</strain>
    </source>
</reference>
<organism evidence="2 3">
    <name type="scientific">Pseudoduganella chitinolytica</name>
    <dbReference type="NCBI Taxonomy" id="34070"/>
    <lineage>
        <taxon>Bacteria</taxon>
        <taxon>Pseudomonadati</taxon>
        <taxon>Pseudomonadota</taxon>
        <taxon>Betaproteobacteria</taxon>
        <taxon>Burkholderiales</taxon>
        <taxon>Oxalobacteraceae</taxon>
        <taxon>Telluria group</taxon>
        <taxon>Pseudoduganella</taxon>
    </lineage>
</organism>
<sequence>MAHPFPSEPVPVNLAVTATCLLALLHFGRPVLQPIVLAMMLSLAVAPLIRALASAGLSRINATFATLGLVCTALVGGGMLLGRSC</sequence>
<feature type="transmembrane region" description="Helical" evidence="1">
    <location>
        <begin position="35"/>
        <end position="53"/>
    </location>
</feature>
<dbReference type="Proteomes" id="UP001216510">
    <property type="component" value="Chromosome"/>
</dbReference>
<dbReference type="EMBL" id="CP119083">
    <property type="protein sequence ID" value="WEF35125.1"/>
    <property type="molecule type" value="Genomic_DNA"/>
</dbReference>
<keyword evidence="1" id="KW-0812">Transmembrane</keyword>
<name>A0ABY8BH12_9BURK</name>
<accession>A0ABY8BH12</accession>
<evidence type="ECO:0000313" key="2">
    <source>
        <dbReference type="EMBL" id="WEF35125.1"/>
    </source>
</evidence>
<keyword evidence="1" id="KW-1133">Transmembrane helix</keyword>
<evidence type="ECO:0000313" key="3">
    <source>
        <dbReference type="Proteomes" id="UP001216510"/>
    </source>
</evidence>
<keyword evidence="3" id="KW-1185">Reference proteome</keyword>
<gene>
    <name evidence="2" type="ORF">PX653_10285</name>
</gene>
<keyword evidence="1" id="KW-0472">Membrane</keyword>
<evidence type="ECO:0000256" key="1">
    <source>
        <dbReference type="SAM" id="Phobius"/>
    </source>
</evidence>
<dbReference type="RefSeq" id="WP_277417795.1">
    <property type="nucleotide sequence ID" value="NZ_CP119083.1"/>
</dbReference>
<proteinExistence type="predicted"/>